<comment type="caution">
    <text evidence="1">The sequence shown here is derived from an EMBL/GenBank/DDBJ whole genome shotgun (WGS) entry which is preliminary data.</text>
</comment>
<evidence type="ECO:0000313" key="1">
    <source>
        <dbReference type="EMBL" id="KKM90434.1"/>
    </source>
</evidence>
<protein>
    <submittedName>
        <fullName evidence="1">Uncharacterized protein</fullName>
    </submittedName>
</protein>
<dbReference type="AlphaFoldDB" id="A0A0F9L6N1"/>
<proteinExistence type="predicted"/>
<organism evidence="1">
    <name type="scientific">marine sediment metagenome</name>
    <dbReference type="NCBI Taxonomy" id="412755"/>
    <lineage>
        <taxon>unclassified sequences</taxon>
        <taxon>metagenomes</taxon>
        <taxon>ecological metagenomes</taxon>
    </lineage>
</organism>
<sequence length="79" mass="9399">MFIEARKDKIVYGTKITETSGNWKYWKFYIDNNGFGKVYQISETHDSGMEHDAEKAFRRFTGKMSWLWDTKLGRLLVLI</sequence>
<accession>A0A0F9L6N1</accession>
<gene>
    <name evidence="1" type="ORF">LCGC14_1238640</name>
</gene>
<name>A0A0F9L6N1_9ZZZZ</name>
<dbReference type="EMBL" id="LAZR01006672">
    <property type="protein sequence ID" value="KKM90434.1"/>
    <property type="molecule type" value="Genomic_DNA"/>
</dbReference>
<reference evidence="1" key="1">
    <citation type="journal article" date="2015" name="Nature">
        <title>Complex archaea that bridge the gap between prokaryotes and eukaryotes.</title>
        <authorList>
            <person name="Spang A."/>
            <person name="Saw J.H."/>
            <person name="Jorgensen S.L."/>
            <person name="Zaremba-Niedzwiedzka K."/>
            <person name="Martijn J."/>
            <person name="Lind A.E."/>
            <person name="van Eijk R."/>
            <person name="Schleper C."/>
            <person name="Guy L."/>
            <person name="Ettema T.J."/>
        </authorList>
    </citation>
    <scope>NUCLEOTIDE SEQUENCE</scope>
</reference>